<evidence type="ECO:0000313" key="2">
    <source>
        <dbReference type="EMBL" id="VCW99031.1"/>
    </source>
</evidence>
<dbReference type="GO" id="GO:0006355">
    <property type="term" value="P:regulation of DNA-templated transcription"/>
    <property type="evidence" value="ECO:0007669"/>
    <property type="project" value="InterPro"/>
</dbReference>
<protein>
    <recommendedName>
        <fullName evidence="1">KRAB domain-containing protein</fullName>
    </recommendedName>
</protein>
<dbReference type="EMBL" id="CYRY02027246">
    <property type="protein sequence ID" value="VCW99031.1"/>
    <property type="molecule type" value="Genomic_DNA"/>
</dbReference>
<dbReference type="SUPFAM" id="SSF109640">
    <property type="entry name" value="KRAB domain (Kruppel-associated box)"/>
    <property type="match status" value="1"/>
</dbReference>
<feature type="domain" description="KRAB" evidence="1">
    <location>
        <begin position="1"/>
        <end position="43"/>
    </location>
</feature>
<gene>
    <name evidence="2" type="ORF">BN2614_LOCUS3</name>
</gene>
<organism evidence="2 3">
    <name type="scientific">Gulo gulo</name>
    <name type="common">Wolverine</name>
    <name type="synonym">Gluton</name>
    <dbReference type="NCBI Taxonomy" id="48420"/>
    <lineage>
        <taxon>Eukaryota</taxon>
        <taxon>Metazoa</taxon>
        <taxon>Chordata</taxon>
        <taxon>Craniata</taxon>
        <taxon>Vertebrata</taxon>
        <taxon>Euteleostomi</taxon>
        <taxon>Mammalia</taxon>
        <taxon>Eutheria</taxon>
        <taxon>Laurasiatheria</taxon>
        <taxon>Carnivora</taxon>
        <taxon>Caniformia</taxon>
        <taxon>Musteloidea</taxon>
        <taxon>Mustelidae</taxon>
        <taxon>Guloninae</taxon>
        <taxon>Gulo</taxon>
    </lineage>
</organism>
<comment type="caution">
    <text evidence="2">The sequence shown here is derived from an EMBL/GenBank/DDBJ whole genome shotgun (WGS) entry which is preliminary data.</text>
</comment>
<reference evidence="2 3" key="1">
    <citation type="submission" date="2018-10" db="EMBL/GenBank/DDBJ databases">
        <authorList>
            <person name="Ekblom R."/>
            <person name="Jareborg N."/>
        </authorList>
    </citation>
    <scope>NUCLEOTIDE SEQUENCE [LARGE SCALE GENOMIC DNA]</scope>
    <source>
        <tissue evidence="2">Muscle</tissue>
    </source>
</reference>
<keyword evidence="3" id="KW-1185">Reference proteome</keyword>
<accession>A0A9X9LY63</accession>
<evidence type="ECO:0000313" key="3">
    <source>
        <dbReference type="Proteomes" id="UP000269945"/>
    </source>
</evidence>
<proteinExistence type="predicted"/>
<dbReference type="AlphaFoldDB" id="A0A9X9LY63"/>
<dbReference type="InterPro" id="IPR001909">
    <property type="entry name" value="KRAB"/>
</dbReference>
<dbReference type="PROSITE" id="PS50805">
    <property type="entry name" value="KRAB"/>
    <property type="match status" value="1"/>
</dbReference>
<name>A0A9X9LY63_GULGU</name>
<feature type="non-terminal residue" evidence="2">
    <location>
        <position position="219"/>
    </location>
</feature>
<dbReference type="Proteomes" id="UP000269945">
    <property type="component" value="Unassembled WGS sequence"/>
</dbReference>
<evidence type="ECO:0000259" key="1">
    <source>
        <dbReference type="PROSITE" id="PS50805"/>
    </source>
</evidence>
<sequence>MLENFRNLVSVGNQPFKPDLIFQLEREEKLLMMEMETETQRDGYLGAKSQHNMESSQEVGLHYISPKEVSSRQTWQQGAGGLTRCQDSMKNFQGNISQLQKRGDVPCKRWAGVPVHISEDENCILTHIEDVSSCLESQEFPSWRSQHSWRKMYLTQSHNYQCRCQQILMKNNFCKCDSTNWVSHHNDNVGVHRTEKNYSCHDCGGNIMKVSLLNQDLIQ</sequence>
<dbReference type="InterPro" id="IPR036051">
    <property type="entry name" value="KRAB_dom_sf"/>
</dbReference>